<keyword evidence="13 16" id="KW-0496">Mitochondrion</keyword>
<comment type="catalytic activity">
    <reaction evidence="15 16">
        <text>a ubiquinone + NADH + 5 H(+)(in) = a ubiquinol + NAD(+) + 4 H(+)(out)</text>
        <dbReference type="Rhea" id="RHEA:29091"/>
        <dbReference type="Rhea" id="RHEA-COMP:9565"/>
        <dbReference type="Rhea" id="RHEA-COMP:9566"/>
        <dbReference type="ChEBI" id="CHEBI:15378"/>
        <dbReference type="ChEBI" id="CHEBI:16389"/>
        <dbReference type="ChEBI" id="CHEBI:17976"/>
        <dbReference type="ChEBI" id="CHEBI:57540"/>
        <dbReference type="ChEBI" id="CHEBI:57945"/>
        <dbReference type="EC" id="7.1.1.2"/>
    </reaction>
</comment>
<dbReference type="RefSeq" id="YP_002650701.1">
    <property type="nucleotide sequence ID" value="NC_012217.1"/>
</dbReference>
<proteinExistence type="inferred from homology"/>
<dbReference type="Pfam" id="PF00420">
    <property type="entry name" value="Oxidored_q2"/>
    <property type="match status" value="1"/>
</dbReference>
<evidence type="ECO:0000256" key="12">
    <source>
        <dbReference type="ARBA" id="ARBA00023075"/>
    </source>
</evidence>
<geneLocation type="mitochondrion" evidence="17"/>
<dbReference type="PANTHER" id="PTHR11434">
    <property type="entry name" value="NADH-UBIQUINONE OXIDOREDUCTASE SUBUNIT ND4L"/>
    <property type="match status" value="1"/>
</dbReference>
<evidence type="ECO:0000256" key="4">
    <source>
        <dbReference type="ARBA" id="ARBA00016612"/>
    </source>
</evidence>
<evidence type="ECO:0000256" key="9">
    <source>
        <dbReference type="ARBA" id="ARBA00022982"/>
    </source>
</evidence>
<dbReference type="CTD" id="4539"/>
<feature type="transmembrane region" description="Helical" evidence="16">
    <location>
        <begin position="6"/>
        <end position="23"/>
    </location>
</feature>
<name>C0M159_MACLE</name>
<dbReference type="GO" id="GO:0008137">
    <property type="term" value="F:NADH dehydrogenase (ubiquinone) activity"/>
    <property type="evidence" value="ECO:0007669"/>
    <property type="project" value="UniProtKB-EC"/>
</dbReference>
<keyword evidence="5 16" id="KW-0813">Transport</keyword>
<dbReference type="GO" id="GO:0042773">
    <property type="term" value="P:ATP synthesis coupled electron transport"/>
    <property type="evidence" value="ECO:0007669"/>
    <property type="project" value="UniProtKB-UniRule"/>
</dbReference>
<dbReference type="EC" id="7.1.1.2" evidence="3 16"/>
<reference evidence="17" key="1">
    <citation type="submission" date="2009-03" db="EMBL/GenBank/DDBJ databases">
        <title>Complete mitochondrial DNA sequence of the freshwater prawn, Macrobrachium lanchesteri.</title>
        <authorList>
            <person name="Ngernsiri L."/>
            <person name="Sangthong P."/>
        </authorList>
    </citation>
    <scope>NUCLEOTIDE SEQUENCE</scope>
</reference>
<feature type="transmembrane region" description="Helical" evidence="16">
    <location>
        <begin position="30"/>
        <end position="52"/>
    </location>
</feature>
<organism evidence="17">
    <name type="scientific">Macrobrachium lanchesteri</name>
    <name type="common">Freshwater prawn</name>
    <name type="synonym">Palaemon lanchesteri</name>
    <dbReference type="NCBI Taxonomy" id="82204"/>
    <lineage>
        <taxon>Eukaryota</taxon>
        <taxon>Metazoa</taxon>
        <taxon>Ecdysozoa</taxon>
        <taxon>Arthropoda</taxon>
        <taxon>Crustacea</taxon>
        <taxon>Multicrustacea</taxon>
        <taxon>Malacostraca</taxon>
        <taxon>Eumalacostraca</taxon>
        <taxon>Eucarida</taxon>
        <taxon>Decapoda</taxon>
        <taxon>Pleocyemata</taxon>
        <taxon>Caridea</taxon>
        <taxon>Palaemonoidea</taxon>
        <taxon>Palaemonidae</taxon>
        <taxon>Macrobrachium</taxon>
    </lineage>
</organism>
<evidence type="ECO:0000256" key="15">
    <source>
        <dbReference type="ARBA" id="ARBA00049551"/>
    </source>
</evidence>
<evidence type="ECO:0000256" key="16">
    <source>
        <dbReference type="RuleBase" id="RU004419"/>
    </source>
</evidence>
<keyword evidence="10 16" id="KW-1133">Transmembrane helix</keyword>
<accession>C0M159</accession>
<evidence type="ECO:0000256" key="5">
    <source>
        <dbReference type="ARBA" id="ARBA00022448"/>
    </source>
</evidence>
<dbReference type="GeneID" id="7564638"/>
<dbReference type="EMBL" id="FJ797435">
    <property type="protein sequence ID" value="ACN65741.1"/>
    <property type="molecule type" value="Genomic_DNA"/>
</dbReference>
<dbReference type="Gene3D" id="1.10.287.3510">
    <property type="match status" value="1"/>
</dbReference>
<keyword evidence="6 16" id="KW-0679">Respiratory chain</keyword>
<evidence type="ECO:0000256" key="6">
    <source>
        <dbReference type="ARBA" id="ARBA00022660"/>
    </source>
</evidence>
<keyword evidence="7 16" id="KW-0812">Transmembrane</keyword>
<evidence type="ECO:0000256" key="7">
    <source>
        <dbReference type="ARBA" id="ARBA00022692"/>
    </source>
</evidence>
<keyword evidence="8 16" id="KW-1278">Translocase</keyword>
<dbReference type="InterPro" id="IPR039428">
    <property type="entry name" value="NUOK/Mnh_C1-like"/>
</dbReference>
<keyword evidence="12 16" id="KW-0830">Ubiquinone</keyword>
<sequence length="99" mass="11176">MMIFNFWLYVPLFCLCCGLLAFVGKRKHLLNVLLSLEFIMVNIFWFMVQAFGYLGGDLYFVLFFLTLAACEGALALALLVSIVRSHGSDNFSSFNVLSC</sequence>
<evidence type="ECO:0000256" key="8">
    <source>
        <dbReference type="ARBA" id="ARBA00022967"/>
    </source>
</evidence>
<evidence type="ECO:0000313" key="17">
    <source>
        <dbReference type="EMBL" id="ACN65741.1"/>
    </source>
</evidence>
<dbReference type="GO" id="GO:0005743">
    <property type="term" value="C:mitochondrial inner membrane"/>
    <property type="evidence" value="ECO:0007669"/>
    <property type="project" value="UniProtKB-SubCell"/>
</dbReference>
<comment type="subcellular location">
    <subcellularLocation>
        <location evidence="16">Mitochondrion inner membrane</location>
        <topology evidence="16">Multi-pass membrane protein</topology>
    </subcellularLocation>
    <subcellularLocation>
        <location evidence="1">Mitochondrion membrane</location>
        <topology evidence="1">Multi-pass membrane protein</topology>
    </subcellularLocation>
</comment>
<dbReference type="GO" id="GO:0030964">
    <property type="term" value="C:NADH dehydrogenase complex"/>
    <property type="evidence" value="ECO:0007669"/>
    <property type="project" value="TreeGrafter"/>
</dbReference>
<protein>
    <recommendedName>
        <fullName evidence="4 16">NADH-ubiquinone oxidoreductase chain 4L</fullName>
        <ecNumber evidence="3 16">7.1.1.2</ecNumber>
    </recommendedName>
</protein>
<comment type="function">
    <text evidence="16">Core subunit of the mitochondrial membrane respiratory chain NADH dehydrogenase (Complex I) which catalyzes electron transfer from NADH through the respiratory chain, using ubiquinone as an electron acceptor.</text>
</comment>
<evidence type="ECO:0000256" key="10">
    <source>
        <dbReference type="ARBA" id="ARBA00022989"/>
    </source>
</evidence>
<gene>
    <name evidence="17" type="primary">ND4L</name>
</gene>
<evidence type="ECO:0000256" key="11">
    <source>
        <dbReference type="ARBA" id="ARBA00023027"/>
    </source>
</evidence>
<evidence type="ECO:0000256" key="1">
    <source>
        <dbReference type="ARBA" id="ARBA00004225"/>
    </source>
</evidence>
<evidence type="ECO:0000256" key="2">
    <source>
        <dbReference type="ARBA" id="ARBA00010519"/>
    </source>
</evidence>
<evidence type="ECO:0000256" key="14">
    <source>
        <dbReference type="ARBA" id="ARBA00023136"/>
    </source>
</evidence>
<dbReference type="InterPro" id="IPR001133">
    <property type="entry name" value="NADH_UbQ_OxRdtase_chain4L/K"/>
</dbReference>
<keyword evidence="14 16" id="KW-0472">Membrane</keyword>
<keyword evidence="11 16" id="KW-0520">NAD</keyword>
<dbReference type="PANTHER" id="PTHR11434:SF0">
    <property type="entry name" value="NADH-UBIQUINONE OXIDOREDUCTASE CHAIN 4L"/>
    <property type="match status" value="1"/>
</dbReference>
<keyword evidence="16" id="KW-0999">Mitochondrion inner membrane</keyword>
<dbReference type="GO" id="GO:0016651">
    <property type="term" value="F:oxidoreductase activity, acting on NAD(P)H"/>
    <property type="evidence" value="ECO:0007669"/>
    <property type="project" value="InterPro"/>
</dbReference>
<keyword evidence="9 16" id="KW-0249">Electron transport</keyword>
<feature type="transmembrane region" description="Helical" evidence="16">
    <location>
        <begin position="58"/>
        <end position="83"/>
    </location>
</feature>
<evidence type="ECO:0000256" key="3">
    <source>
        <dbReference type="ARBA" id="ARBA00012944"/>
    </source>
</evidence>
<evidence type="ECO:0000256" key="13">
    <source>
        <dbReference type="ARBA" id="ARBA00023128"/>
    </source>
</evidence>
<comment type="similarity">
    <text evidence="2 16">Belongs to the complex I subunit 4L family.</text>
</comment>
<dbReference type="AlphaFoldDB" id="C0M159"/>